<evidence type="ECO:0000313" key="2">
    <source>
        <dbReference type="Proteomes" id="UP000649573"/>
    </source>
</evidence>
<gene>
    <name evidence="1" type="ORF">GCM10010178_24180</name>
</gene>
<dbReference type="EMBL" id="BMRE01000007">
    <property type="protein sequence ID" value="GGU31058.1"/>
    <property type="molecule type" value="Genomic_DNA"/>
</dbReference>
<reference evidence="2" key="1">
    <citation type="journal article" date="2019" name="Int. J. Syst. Evol. Microbiol.">
        <title>The Global Catalogue of Microorganisms (GCM) 10K type strain sequencing project: providing services to taxonomists for standard genome sequencing and annotation.</title>
        <authorList>
            <consortium name="The Broad Institute Genomics Platform"/>
            <consortium name="The Broad Institute Genome Sequencing Center for Infectious Disease"/>
            <person name="Wu L."/>
            <person name="Ma J."/>
        </authorList>
    </citation>
    <scope>NUCLEOTIDE SEQUENCE [LARGE SCALE GENOMIC DNA]</scope>
    <source>
        <strain evidence="2">JCM 3296</strain>
    </source>
</reference>
<dbReference type="Proteomes" id="UP000649573">
    <property type="component" value="Unassembled WGS sequence"/>
</dbReference>
<name>A0ABQ2UG23_9PSEU</name>
<keyword evidence="2" id="KW-1185">Reference proteome</keyword>
<proteinExistence type="predicted"/>
<organism evidence="1 2">
    <name type="scientific">Lentzea flava</name>
    <dbReference type="NCBI Taxonomy" id="103732"/>
    <lineage>
        <taxon>Bacteria</taxon>
        <taxon>Bacillati</taxon>
        <taxon>Actinomycetota</taxon>
        <taxon>Actinomycetes</taxon>
        <taxon>Pseudonocardiales</taxon>
        <taxon>Pseudonocardiaceae</taxon>
        <taxon>Lentzea</taxon>
    </lineage>
</organism>
<dbReference type="RefSeq" id="WP_189253729.1">
    <property type="nucleotide sequence ID" value="NZ_BMRE01000007.1"/>
</dbReference>
<protein>
    <submittedName>
        <fullName evidence="1">Uncharacterized protein</fullName>
    </submittedName>
</protein>
<sequence length="122" mass="12264">MGRVVAVLGWRRGGMCGRGWGSGRRGVEFGGGAMRPRAVFAGSAVGSRGSGMRWQRGAWAAVARCLGGGGAMGRAGVAVDRGAVAWAAESGRWGVRLGGGAVRCTFETAVPGAGAWSSVVAR</sequence>
<accession>A0ABQ2UG23</accession>
<evidence type="ECO:0000313" key="1">
    <source>
        <dbReference type="EMBL" id="GGU31058.1"/>
    </source>
</evidence>
<comment type="caution">
    <text evidence="1">The sequence shown here is derived from an EMBL/GenBank/DDBJ whole genome shotgun (WGS) entry which is preliminary data.</text>
</comment>